<proteinExistence type="predicted"/>
<reference evidence="1 2" key="1">
    <citation type="submission" date="2018-02" db="EMBL/GenBank/DDBJ databases">
        <authorList>
            <person name="Dubost A."/>
        </authorList>
    </citation>
    <scope>NUCLEOTIDE SEQUENCE [LARGE SCALE GENOMIC DNA]</scope>
    <source>
        <strain evidence="2">JV551A3</strain>
    </source>
</reference>
<gene>
    <name evidence="1" type="ORF">JV551A3_V1_1080102</name>
</gene>
<protein>
    <submittedName>
        <fullName evidence="1">Uncharacterized protein</fullName>
    </submittedName>
</protein>
<sequence length="42" mass="4326">MQPIATQGRSYMESRSPVGAALCRDGAQSAPMASQNCAASKP</sequence>
<evidence type="ECO:0000313" key="2">
    <source>
        <dbReference type="Proteomes" id="UP000294335"/>
    </source>
</evidence>
<organism evidence="1 2">
    <name type="scientific">Pseudomonas inefficax</name>
    <dbReference type="NCBI Taxonomy" id="2078786"/>
    <lineage>
        <taxon>Bacteria</taxon>
        <taxon>Pseudomonadati</taxon>
        <taxon>Pseudomonadota</taxon>
        <taxon>Gammaproteobacteria</taxon>
        <taxon>Pseudomonadales</taxon>
        <taxon>Pseudomonadaceae</taxon>
        <taxon>Pseudomonas</taxon>
    </lineage>
</organism>
<dbReference type="EMBL" id="OPYN01000108">
    <property type="protein sequence ID" value="SPO61013.1"/>
    <property type="molecule type" value="Genomic_DNA"/>
</dbReference>
<dbReference type="Proteomes" id="UP000294335">
    <property type="component" value="Unassembled WGS sequence"/>
</dbReference>
<comment type="caution">
    <text evidence="1">The sequence shown here is derived from an EMBL/GenBank/DDBJ whole genome shotgun (WGS) entry which is preliminary data.</text>
</comment>
<accession>A0AAQ1STT6</accession>
<keyword evidence="2" id="KW-1185">Reference proteome</keyword>
<dbReference type="AlphaFoldDB" id="A0AAQ1STT6"/>
<name>A0AAQ1STT6_9PSED</name>
<evidence type="ECO:0000313" key="1">
    <source>
        <dbReference type="EMBL" id="SPO61013.1"/>
    </source>
</evidence>